<evidence type="ECO:0000313" key="1">
    <source>
        <dbReference type="EMBL" id="MBB5787446.1"/>
    </source>
</evidence>
<comment type="caution">
    <text evidence="1">The sequence shown here is derived from an EMBL/GenBank/DDBJ whole genome shotgun (WGS) entry which is preliminary data.</text>
</comment>
<name>A0A7W9GPR9_9ACTN</name>
<dbReference type="RefSeq" id="WP_184821485.1">
    <property type="nucleotide sequence ID" value="NZ_JACHMM010000001.1"/>
</dbReference>
<gene>
    <name evidence="1" type="ORF">HD601_002021</name>
</gene>
<accession>A0A7W9GPR9</accession>
<dbReference type="Proteomes" id="UP000542813">
    <property type="component" value="Unassembled WGS sequence"/>
</dbReference>
<dbReference type="AlphaFoldDB" id="A0A7W9GPR9"/>
<evidence type="ECO:0000313" key="2">
    <source>
        <dbReference type="Proteomes" id="UP000542813"/>
    </source>
</evidence>
<protein>
    <submittedName>
        <fullName evidence="1">N-acetylmuramic acid 6-phosphate (MurNAc-6-P) etherase</fullName>
    </submittedName>
</protein>
<sequence length="76" mass="8204">MAITASARKHGVVDDMVHAACYAIAEVTQGDRVLLIGAGRDGRLLEVVVLDPDTEPVIIHAMALRPKCHTYLPKGR</sequence>
<dbReference type="EMBL" id="JACHMM010000001">
    <property type="protein sequence ID" value="MBB5787446.1"/>
    <property type="molecule type" value="Genomic_DNA"/>
</dbReference>
<keyword evidence="2" id="KW-1185">Reference proteome</keyword>
<proteinExistence type="predicted"/>
<organism evidence="1 2">
    <name type="scientific">Jiangella mangrovi</name>
    <dbReference type="NCBI Taxonomy" id="1524084"/>
    <lineage>
        <taxon>Bacteria</taxon>
        <taxon>Bacillati</taxon>
        <taxon>Actinomycetota</taxon>
        <taxon>Actinomycetes</taxon>
        <taxon>Jiangellales</taxon>
        <taxon>Jiangellaceae</taxon>
        <taxon>Jiangella</taxon>
    </lineage>
</organism>
<reference evidence="1 2" key="1">
    <citation type="submission" date="2020-08" db="EMBL/GenBank/DDBJ databases">
        <title>Sequencing the genomes of 1000 actinobacteria strains.</title>
        <authorList>
            <person name="Klenk H.-P."/>
        </authorList>
    </citation>
    <scope>NUCLEOTIDE SEQUENCE [LARGE SCALE GENOMIC DNA]</scope>
    <source>
        <strain evidence="1 2">DSM 102122</strain>
    </source>
</reference>